<dbReference type="PANTHER" id="PTHR31286">
    <property type="entry name" value="GLYCINE-RICH CELL WALL STRUCTURAL PROTEIN 1.8-LIKE"/>
    <property type="match status" value="1"/>
</dbReference>
<feature type="compositionally biased region" description="Polar residues" evidence="1">
    <location>
        <begin position="1"/>
        <end position="11"/>
    </location>
</feature>
<feature type="compositionally biased region" description="Pro residues" evidence="1">
    <location>
        <begin position="22"/>
        <end position="34"/>
    </location>
</feature>
<dbReference type="InterPro" id="IPR040256">
    <property type="entry name" value="At4g02000-like"/>
</dbReference>
<accession>D7MXN8</accession>
<feature type="region of interest" description="Disordered" evidence="1">
    <location>
        <begin position="1"/>
        <end position="43"/>
    </location>
</feature>
<protein>
    <submittedName>
        <fullName evidence="3">Predicted protein</fullName>
    </submittedName>
</protein>
<dbReference type="InterPro" id="IPR025558">
    <property type="entry name" value="DUF4283"/>
</dbReference>
<keyword evidence="4" id="KW-1185">Reference proteome</keyword>
<dbReference type="Pfam" id="PF14111">
    <property type="entry name" value="DUF4283"/>
    <property type="match status" value="1"/>
</dbReference>
<feature type="compositionally biased region" description="Pro residues" evidence="1">
    <location>
        <begin position="468"/>
        <end position="481"/>
    </location>
</feature>
<sequence length="530" mass="56299">MANSWFPNSLVSPPATAGSLNRPPPLPPDPPDPSSPSDFPSLATGRLLPRKIFHKSQIVSAPVKVTSPTSESFPPPTEVVSVAQLLSSYLVSSSNLSQNPRSGTIPTGSETATVATVFSENLNSSTTSTIPSPPSQSLPGILGATPASFPQSSIPPLQSSKLDYVVINGSSISNLTSLPPISNPNPPLPKAATGPPSYASKVKPSVDKSLKRLSPVSFSPSGIPRVEIPDEVFHKGAELHKDFLICRFFGRIPPYHLTQSVLNFMWGKGKHLEIHLSPAGNSVLWSASLDNSSPSLQRIPLWAHLKDVPFDLIHQQGLSHIAGLIGEPIETDDWTINLTSISIAHTTPTSPIAQKGLTSTSEKSEAHVSHVELAPIAVKDSQLVETMVLDISPQKETIQSVVTSESPIAAGSPMDVQADDILLDCVLALKAEFVSRPIVVSDNTLSLPLTNKFDALNSTPTSFNPFIPSKPPYTTPNPPSITTPTPNTNSYSIITTQSHLLPSSPNTKAPPSSPGQSPLFTQKEAHSKTQ</sequence>
<evidence type="ECO:0000259" key="2">
    <source>
        <dbReference type="Pfam" id="PF14111"/>
    </source>
</evidence>
<dbReference type="STRING" id="81972.D7MXN8"/>
<proteinExistence type="predicted"/>
<dbReference type="Gramene" id="Al_scaffold_0481_1">
    <property type="protein sequence ID" value="Al_scaffold_0481_1"/>
    <property type="gene ID" value="Al_scaffold_0481_1"/>
</dbReference>
<dbReference type="EMBL" id="GL349041">
    <property type="protein sequence ID" value="EFH38694.1"/>
    <property type="molecule type" value="Genomic_DNA"/>
</dbReference>
<organism evidence="4">
    <name type="scientific">Arabidopsis lyrata subsp. lyrata</name>
    <name type="common">Lyre-leaved rock-cress</name>
    <dbReference type="NCBI Taxonomy" id="81972"/>
    <lineage>
        <taxon>Eukaryota</taxon>
        <taxon>Viridiplantae</taxon>
        <taxon>Streptophyta</taxon>
        <taxon>Embryophyta</taxon>
        <taxon>Tracheophyta</taxon>
        <taxon>Spermatophyta</taxon>
        <taxon>Magnoliopsida</taxon>
        <taxon>eudicotyledons</taxon>
        <taxon>Gunneridae</taxon>
        <taxon>Pentapetalae</taxon>
        <taxon>rosids</taxon>
        <taxon>malvids</taxon>
        <taxon>Brassicales</taxon>
        <taxon>Brassicaceae</taxon>
        <taxon>Camelineae</taxon>
        <taxon>Arabidopsis</taxon>
    </lineage>
</organism>
<feature type="region of interest" description="Disordered" evidence="1">
    <location>
        <begin position="464"/>
        <end position="530"/>
    </location>
</feature>
<feature type="compositionally biased region" description="Low complexity" evidence="1">
    <location>
        <begin position="482"/>
        <end position="493"/>
    </location>
</feature>
<evidence type="ECO:0000313" key="3">
    <source>
        <dbReference type="EMBL" id="EFH38694.1"/>
    </source>
</evidence>
<dbReference type="PANTHER" id="PTHR31286:SF90">
    <property type="entry name" value="DUF4283 DOMAIN-CONTAINING PROTEIN"/>
    <property type="match status" value="1"/>
</dbReference>
<feature type="compositionally biased region" description="Polar residues" evidence="1">
    <location>
        <begin position="494"/>
        <end position="520"/>
    </location>
</feature>
<name>D7MXN8_ARALL</name>
<reference evidence="4" key="1">
    <citation type="journal article" date="2011" name="Nat. Genet.">
        <title>The Arabidopsis lyrata genome sequence and the basis of rapid genome size change.</title>
        <authorList>
            <person name="Hu T.T."/>
            <person name="Pattyn P."/>
            <person name="Bakker E.G."/>
            <person name="Cao J."/>
            <person name="Cheng J.-F."/>
            <person name="Clark R.M."/>
            <person name="Fahlgren N."/>
            <person name="Fawcett J.A."/>
            <person name="Grimwood J."/>
            <person name="Gundlach H."/>
            <person name="Haberer G."/>
            <person name="Hollister J.D."/>
            <person name="Ossowski S."/>
            <person name="Ottilar R.P."/>
            <person name="Salamov A.A."/>
            <person name="Schneeberger K."/>
            <person name="Spannagl M."/>
            <person name="Wang X."/>
            <person name="Yang L."/>
            <person name="Nasrallah M.E."/>
            <person name="Bergelson J."/>
            <person name="Carrington J.C."/>
            <person name="Gaut B.S."/>
            <person name="Schmutz J."/>
            <person name="Mayer K.F.X."/>
            <person name="Van de Peer Y."/>
            <person name="Grigoriev I.V."/>
            <person name="Nordborg M."/>
            <person name="Weigel D."/>
            <person name="Guo Y.-L."/>
        </authorList>
    </citation>
    <scope>NUCLEOTIDE SEQUENCE [LARGE SCALE GENOMIC DNA]</scope>
    <source>
        <strain evidence="4">cv. MN47</strain>
    </source>
</reference>
<evidence type="ECO:0000313" key="4">
    <source>
        <dbReference type="Proteomes" id="UP000008694"/>
    </source>
</evidence>
<feature type="domain" description="DUF4283" evidence="2">
    <location>
        <begin position="237"/>
        <end position="280"/>
    </location>
</feature>
<dbReference type="HOGENOM" id="CLU_514236_0_0_1"/>
<feature type="region of interest" description="Disordered" evidence="1">
    <location>
        <begin position="176"/>
        <end position="201"/>
    </location>
</feature>
<evidence type="ECO:0000256" key="1">
    <source>
        <dbReference type="SAM" id="MobiDB-lite"/>
    </source>
</evidence>
<gene>
    <name evidence="3" type="ORF">ARALYDRAFT_655402</name>
</gene>
<dbReference type="Proteomes" id="UP000008694">
    <property type="component" value="Unassembled WGS sequence"/>
</dbReference>
<dbReference type="AlphaFoldDB" id="D7MXN8"/>